<sequence length="269" mass="30881">MRPRRLTEYHLSVKRADCFVNAPYGFLEEGLIDTFIEHGLQPEIGLEGEILYTRKKSDYTKIADLLREHSLSCTLHAPFFDLAPGAIDPEILAVSRNKLRLAFELITIFRPRAVICHLAYEENKHGYKLEEWCRHAELTWRQLAALAAAGNTRLMLENTYEATPERHIAMLEALDSPHAGFCLDTGHLLAFAHRPWQDWLPAMSPWLAHLHLHDNNGRRDEHLGIGRGKFDFQGLFKFLTKHDLHPLITLEPHSEDDLWASLRALGLKS</sequence>
<dbReference type="AlphaFoldDB" id="A0A3B0VJM8"/>
<gene>
    <name evidence="2" type="ORF">MNBD_DELTA03-1118</name>
</gene>
<dbReference type="SUPFAM" id="SSF51658">
    <property type="entry name" value="Xylose isomerase-like"/>
    <property type="match status" value="1"/>
</dbReference>
<proteinExistence type="predicted"/>
<protein>
    <recommendedName>
        <fullName evidence="1">Xylose isomerase-like TIM barrel domain-containing protein</fullName>
    </recommendedName>
</protein>
<dbReference type="InterPro" id="IPR036237">
    <property type="entry name" value="Xyl_isomerase-like_sf"/>
</dbReference>
<reference evidence="2" key="1">
    <citation type="submission" date="2018-06" db="EMBL/GenBank/DDBJ databases">
        <authorList>
            <person name="Zhirakovskaya E."/>
        </authorList>
    </citation>
    <scope>NUCLEOTIDE SEQUENCE</scope>
</reference>
<dbReference type="EMBL" id="UOEX01000336">
    <property type="protein sequence ID" value="VAW40523.1"/>
    <property type="molecule type" value="Genomic_DNA"/>
</dbReference>
<dbReference type="PANTHER" id="PTHR12110:SF53">
    <property type="entry name" value="BLR5974 PROTEIN"/>
    <property type="match status" value="1"/>
</dbReference>
<name>A0A3B0VJM8_9ZZZZ</name>
<evidence type="ECO:0000259" key="1">
    <source>
        <dbReference type="Pfam" id="PF01261"/>
    </source>
</evidence>
<dbReference type="PANTHER" id="PTHR12110">
    <property type="entry name" value="HYDROXYPYRUVATE ISOMERASE"/>
    <property type="match status" value="1"/>
</dbReference>
<accession>A0A3B0VJM8</accession>
<dbReference type="InterPro" id="IPR013022">
    <property type="entry name" value="Xyl_isomerase-like_TIM-brl"/>
</dbReference>
<dbReference type="Gene3D" id="3.20.20.150">
    <property type="entry name" value="Divalent-metal-dependent TIM barrel enzymes"/>
    <property type="match status" value="1"/>
</dbReference>
<organism evidence="2">
    <name type="scientific">hydrothermal vent metagenome</name>
    <dbReference type="NCBI Taxonomy" id="652676"/>
    <lineage>
        <taxon>unclassified sequences</taxon>
        <taxon>metagenomes</taxon>
        <taxon>ecological metagenomes</taxon>
    </lineage>
</organism>
<dbReference type="Pfam" id="PF01261">
    <property type="entry name" value="AP_endonuc_2"/>
    <property type="match status" value="1"/>
</dbReference>
<dbReference type="InterPro" id="IPR050312">
    <property type="entry name" value="IolE/XylAMocC-like"/>
</dbReference>
<evidence type="ECO:0000313" key="2">
    <source>
        <dbReference type="EMBL" id="VAW40523.1"/>
    </source>
</evidence>
<feature type="domain" description="Xylose isomerase-like TIM barrel" evidence="1">
    <location>
        <begin position="55"/>
        <end position="258"/>
    </location>
</feature>